<keyword evidence="3" id="KW-1185">Reference proteome</keyword>
<dbReference type="KEGG" id="pbd:PBOR_07705"/>
<feature type="transmembrane region" description="Helical" evidence="1">
    <location>
        <begin position="42"/>
        <end position="60"/>
    </location>
</feature>
<keyword evidence="1" id="KW-1133">Transmembrane helix</keyword>
<name>A0A089L7R2_PAEBO</name>
<dbReference type="AlphaFoldDB" id="A0A089L7R2"/>
<gene>
    <name evidence="2" type="ORF">PBOR_07705</name>
</gene>
<reference evidence="2" key="1">
    <citation type="submission" date="2014-08" db="EMBL/GenBank/DDBJ databases">
        <title>Comparative genomics of the Paenibacillus odorifer group.</title>
        <authorList>
            <person name="den Bakker H.C."/>
            <person name="Tsai Y.-C.Y.-C."/>
            <person name="Martin N."/>
            <person name="Korlach J."/>
            <person name="Wiedmann M."/>
        </authorList>
    </citation>
    <scope>NUCLEOTIDE SEQUENCE [LARGE SCALE GENOMIC DNA]</scope>
    <source>
        <strain evidence="2">DSM 13188</strain>
    </source>
</reference>
<dbReference type="HOGENOM" id="CLU_2899836_0_0_9"/>
<organism evidence="2 3">
    <name type="scientific">Paenibacillus borealis</name>
    <dbReference type="NCBI Taxonomy" id="160799"/>
    <lineage>
        <taxon>Bacteria</taxon>
        <taxon>Bacillati</taxon>
        <taxon>Bacillota</taxon>
        <taxon>Bacilli</taxon>
        <taxon>Bacillales</taxon>
        <taxon>Paenibacillaceae</taxon>
        <taxon>Paenibacillus</taxon>
    </lineage>
</organism>
<sequence>MDRTTRNYEFKNVIVVAAAAFLHFKYNIMCKHLQAESRLFPAYFRSFSAGFPGVIVTLFFDF</sequence>
<evidence type="ECO:0000313" key="3">
    <source>
        <dbReference type="Proteomes" id="UP000029518"/>
    </source>
</evidence>
<dbReference type="EMBL" id="CP009285">
    <property type="protein sequence ID" value="AIQ56837.1"/>
    <property type="molecule type" value="Genomic_DNA"/>
</dbReference>
<proteinExistence type="predicted"/>
<keyword evidence="1" id="KW-0472">Membrane</keyword>
<protein>
    <submittedName>
        <fullName evidence="2">Uncharacterized protein</fullName>
    </submittedName>
</protein>
<accession>A0A089L7R2</accession>
<evidence type="ECO:0000313" key="2">
    <source>
        <dbReference type="EMBL" id="AIQ56837.1"/>
    </source>
</evidence>
<keyword evidence="1" id="KW-0812">Transmembrane</keyword>
<dbReference type="Proteomes" id="UP000029518">
    <property type="component" value="Chromosome"/>
</dbReference>
<evidence type="ECO:0000256" key="1">
    <source>
        <dbReference type="SAM" id="Phobius"/>
    </source>
</evidence>